<comment type="caution">
    <text evidence="1">The sequence shown here is derived from an EMBL/GenBank/DDBJ whole genome shotgun (WGS) entry which is preliminary data.</text>
</comment>
<dbReference type="EMBL" id="JAQIPB010000009">
    <property type="protein sequence ID" value="MDA7418222.1"/>
    <property type="molecule type" value="Genomic_DNA"/>
</dbReference>
<dbReference type="RefSeq" id="WP_271429441.1">
    <property type="nucleotide sequence ID" value="NZ_JAQIPB010000009.1"/>
</dbReference>
<dbReference type="AlphaFoldDB" id="A0AAE3T2B7"/>
<protein>
    <submittedName>
        <fullName evidence="1">Uncharacterized protein</fullName>
    </submittedName>
</protein>
<evidence type="ECO:0000313" key="2">
    <source>
        <dbReference type="Proteomes" id="UP001212602"/>
    </source>
</evidence>
<sequence length="252" mass="29006">MMDDNDWRLHGVVSVEKIAENASGDNSQSAVVVDPIRLDKQRTLAFPIPNATAMMLNTSRKTFQDAQGLLQRESLRFAPRGFVTFETNAEAINFAELMTVSVISAHTSLECFANEWIAPWLTYKHRRKQEDVPKVLNKEAMERMLTLQEKFSTILPSVFRVKSPKGTTAWEHFVELVRLRDRLVHMKQADRQPKEIGTDTIWTALFRTRAPYASAKQMIDWFMSSAPYVPGLVFNNLQPVRPRWHVEWKDGS</sequence>
<reference evidence="1" key="1">
    <citation type="submission" date="2023-01" db="EMBL/GenBank/DDBJ databases">
        <title>Xenophilus mangrovi sp. nov., isolated from soil of Mangrove nature reserve.</title>
        <authorList>
            <person name="Xu S."/>
            <person name="Liu Z."/>
            <person name="Xu Y."/>
        </authorList>
    </citation>
    <scope>NUCLEOTIDE SEQUENCE</scope>
    <source>
        <strain evidence="1">YW8</strain>
    </source>
</reference>
<accession>A0AAE3T2B7</accession>
<evidence type="ECO:0000313" key="1">
    <source>
        <dbReference type="EMBL" id="MDA7418222.1"/>
    </source>
</evidence>
<gene>
    <name evidence="1" type="ORF">PGB34_17795</name>
</gene>
<organism evidence="1 2">
    <name type="scientific">Xenophilus arseniciresistens</name>
    <dbReference type="NCBI Taxonomy" id="1283306"/>
    <lineage>
        <taxon>Bacteria</taxon>
        <taxon>Pseudomonadati</taxon>
        <taxon>Pseudomonadota</taxon>
        <taxon>Betaproteobacteria</taxon>
        <taxon>Burkholderiales</taxon>
        <taxon>Comamonadaceae</taxon>
        <taxon>Xenophilus</taxon>
    </lineage>
</organism>
<dbReference type="Proteomes" id="UP001212602">
    <property type="component" value="Unassembled WGS sequence"/>
</dbReference>
<keyword evidence="2" id="KW-1185">Reference proteome</keyword>
<proteinExistence type="predicted"/>
<name>A0AAE3T2B7_9BURK</name>